<sequence>MTMIPERPTSAFVGAPPGPDRDRPDGTRIALRPQPCWVGRAVRLRVIESDDRRTLMRFDREGDPGLVEGYRHWAAHRANHRRCADDFQLGIETLAGGRLVGSMCTTQTEPGAGRFSYGIGVGPEFQRHGYACDAIGILLRYMFEHRRYLKCEVGIYGHNVPSLRLHRKIGFREEQHEPHVRARYLVLMGITRAEWAGR</sequence>
<reference evidence="3 4" key="1">
    <citation type="submission" date="2024-08" db="EMBL/GenBank/DDBJ databases">
        <title>Genome mining of Saccharopolyspora cebuensis PGLac3 from Nigerian medicinal plant.</title>
        <authorList>
            <person name="Ezeobiora C.E."/>
            <person name="Igbokwe N.H."/>
            <person name="Amin D.H."/>
            <person name="Mendie U.E."/>
        </authorList>
    </citation>
    <scope>NUCLEOTIDE SEQUENCE [LARGE SCALE GENOMIC DNA]</scope>
    <source>
        <strain evidence="3 4">PGLac3</strain>
    </source>
</reference>
<dbReference type="Gene3D" id="3.40.630.30">
    <property type="match status" value="1"/>
</dbReference>
<keyword evidence="3" id="KW-0808">Transferase</keyword>
<dbReference type="GO" id="GO:0016746">
    <property type="term" value="F:acyltransferase activity"/>
    <property type="evidence" value="ECO:0007669"/>
    <property type="project" value="UniProtKB-KW"/>
</dbReference>
<evidence type="ECO:0000313" key="4">
    <source>
        <dbReference type="Proteomes" id="UP001564626"/>
    </source>
</evidence>
<dbReference type="Pfam" id="PF13302">
    <property type="entry name" value="Acetyltransf_3"/>
    <property type="match status" value="1"/>
</dbReference>
<evidence type="ECO:0000313" key="3">
    <source>
        <dbReference type="EMBL" id="MEY8043451.1"/>
    </source>
</evidence>
<feature type="domain" description="N-acetyltransferase" evidence="2">
    <location>
        <begin position="42"/>
        <end position="193"/>
    </location>
</feature>
<keyword evidence="3" id="KW-0012">Acyltransferase</keyword>
<protein>
    <submittedName>
        <fullName evidence="3">GNAT family N-acetyltransferase</fullName>
        <ecNumber evidence="3">2.3.-.-</ecNumber>
    </submittedName>
</protein>
<comment type="caution">
    <text evidence="3">The sequence shown here is derived from an EMBL/GenBank/DDBJ whole genome shotgun (WGS) entry which is preliminary data.</text>
</comment>
<feature type="region of interest" description="Disordered" evidence="1">
    <location>
        <begin position="1"/>
        <end position="27"/>
    </location>
</feature>
<gene>
    <name evidence="3" type="ORF">AB8O55_28930</name>
</gene>
<dbReference type="InterPro" id="IPR051908">
    <property type="entry name" value="Ribosomal_N-acetyltransferase"/>
</dbReference>
<evidence type="ECO:0000259" key="2">
    <source>
        <dbReference type="PROSITE" id="PS51186"/>
    </source>
</evidence>
<dbReference type="RefSeq" id="WP_369775704.1">
    <property type="nucleotide sequence ID" value="NZ_JBGEHV010000096.1"/>
</dbReference>
<accession>A0ABV4CUJ6</accession>
<dbReference type="SUPFAM" id="SSF55729">
    <property type="entry name" value="Acyl-CoA N-acyltransferases (Nat)"/>
    <property type="match status" value="1"/>
</dbReference>
<dbReference type="EMBL" id="JBGEHV010000096">
    <property type="protein sequence ID" value="MEY8043451.1"/>
    <property type="molecule type" value="Genomic_DNA"/>
</dbReference>
<organism evidence="3 4">
    <name type="scientific">Saccharopolyspora cebuensis</name>
    <dbReference type="NCBI Taxonomy" id="418759"/>
    <lineage>
        <taxon>Bacteria</taxon>
        <taxon>Bacillati</taxon>
        <taxon>Actinomycetota</taxon>
        <taxon>Actinomycetes</taxon>
        <taxon>Pseudonocardiales</taxon>
        <taxon>Pseudonocardiaceae</taxon>
        <taxon>Saccharopolyspora</taxon>
    </lineage>
</organism>
<dbReference type="Proteomes" id="UP001564626">
    <property type="component" value="Unassembled WGS sequence"/>
</dbReference>
<name>A0ABV4CUJ6_9PSEU</name>
<dbReference type="InterPro" id="IPR016181">
    <property type="entry name" value="Acyl_CoA_acyltransferase"/>
</dbReference>
<keyword evidence="4" id="KW-1185">Reference proteome</keyword>
<evidence type="ECO:0000256" key="1">
    <source>
        <dbReference type="SAM" id="MobiDB-lite"/>
    </source>
</evidence>
<dbReference type="InterPro" id="IPR000182">
    <property type="entry name" value="GNAT_dom"/>
</dbReference>
<dbReference type="PANTHER" id="PTHR43441">
    <property type="entry name" value="RIBOSOMAL-PROTEIN-SERINE ACETYLTRANSFERASE"/>
    <property type="match status" value="1"/>
</dbReference>
<dbReference type="EC" id="2.3.-.-" evidence="3"/>
<dbReference type="PROSITE" id="PS51186">
    <property type="entry name" value="GNAT"/>
    <property type="match status" value="1"/>
</dbReference>
<proteinExistence type="predicted"/>
<dbReference type="PANTHER" id="PTHR43441:SF2">
    <property type="entry name" value="FAMILY ACETYLTRANSFERASE, PUTATIVE (AFU_ORTHOLOGUE AFUA_7G00850)-RELATED"/>
    <property type="match status" value="1"/>
</dbReference>